<dbReference type="RefSeq" id="XP_060437412.1">
    <property type="nucleotide sequence ID" value="XM_060582937.1"/>
</dbReference>
<comment type="caution">
    <text evidence="1">The sequence shown here is derived from an EMBL/GenBank/DDBJ whole genome shotgun (WGS) entry which is preliminary data.</text>
</comment>
<dbReference type="EMBL" id="JAHMHQ010000053">
    <property type="protein sequence ID" value="KAK1613537.1"/>
    <property type="molecule type" value="Genomic_DNA"/>
</dbReference>
<proteinExistence type="predicted"/>
<feature type="non-terminal residue" evidence="1">
    <location>
        <position position="135"/>
    </location>
</feature>
<dbReference type="Proteomes" id="UP001243989">
    <property type="component" value="Unassembled WGS sequence"/>
</dbReference>
<organism evidence="1 2">
    <name type="scientific">Colletotrichum phormii</name>
    <dbReference type="NCBI Taxonomy" id="359342"/>
    <lineage>
        <taxon>Eukaryota</taxon>
        <taxon>Fungi</taxon>
        <taxon>Dikarya</taxon>
        <taxon>Ascomycota</taxon>
        <taxon>Pezizomycotina</taxon>
        <taxon>Sordariomycetes</taxon>
        <taxon>Hypocreomycetidae</taxon>
        <taxon>Glomerellales</taxon>
        <taxon>Glomerellaceae</taxon>
        <taxon>Colletotrichum</taxon>
        <taxon>Colletotrichum acutatum species complex</taxon>
    </lineage>
</organism>
<dbReference type="GeneID" id="85467799"/>
<sequence length="135" mass="15544">GATASEARSFGCRFDVMSFSWLPPACYDDLLVNDFLASEPWEWFLDPLGTQPVPLETVQKGDVAQMYVSWRYHKVHCVFMWKKMHRALENGHIIDAYIINYNHTNHCSNMLIMTEPARSSSIQTIIRRKFVGCGV</sequence>
<gene>
    <name evidence="1" type="ORF">BDP81DRAFT_271771</name>
</gene>
<feature type="non-terminal residue" evidence="1">
    <location>
        <position position="1"/>
    </location>
</feature>
<evidence type="ECO:0000313" key="1">
    <source>
        <dbReference type="EMBL" id="KAK1613537.1"/>
    </source>
</evidence>
<dbReference type="PANTHER" id="PTHR35896:SF3">
    <property type="entry name" value="MAJOR FACILITATOR SUPERFAMILY TRANSPORTER"/>
    <property type="match status" value="1"/>
</dbReference>
<reference evidence="1" key="1">
    <citation type="submission" date="2021-06" db="EMBL/GenBank/DDBJ databases">
        <title>Comparative genomics, transcriptomics and evolutionary studies reveal genomic signatures of adaptation to plant cell wall in hemibiotrophic fungi.</title>
        <authorList>
            <consortium name="DOE Joint Genome Institute"/>
            <person name="Baroncelli R."/>
            <person name="Diaz J.F."/>
            <person name="Benocci T."/>
            <person name="Peng M."/>
            <person name="Battaglia E."/>
            <person name="Haridas S."/>
            <person name="Andreopoulos W."/>
            <person name="Labutti K."/>
            <person name="Pangilinan J."/>
            <person name="Floch G.L."/>
            <person name="Makela M.R."/>
            <person name="Henrissat B."/>
            <person name="Grigoriev I.V."/>
            <person name="Crouch J.A."/>
            <person name="De Vries R.P."/>
            <person name="Sukno S.A."/>
            <person name="Thon M.R."/>
        </authorList>
    </citation>
    <scope>NUCLEOTIDE SEQUENCE</scope>
    <source>
        <strain evidence="1">CBS 102054</strain>
    </source>
</reference>
<dbReference type="PANTHER" id="PTHR35896">
    <property type="entry name" value="IG-LIKE DOMAIN-CONTAINING PROTEIN"/>
    <property type="match status" value="1"/>
</dbReference>
<keyword evidence="2" id="KW-1185">Reference proteome</keyword>
<protein>
    <submittedName>
        <fullName evidence="1">Uncharacterized protein</fullName>
    </submittedName>
</protein>
<accession>A0AAI9ZBD7</accession>
<name>A0AAI9ZBD7_9PEZI</name>
<dbReference type="InterPro" id="IPR053008">
    <property type="entry name" value="Phomopsin_biosynth_assoc"/>
</dbReference>
<dbReference type="AlphaFoldDB" id="A0AAI9ZBD7"/>
<evidence type="ECO:0000313" key="2">
    <source>
        <dbReference type="Proteomes" id="UP001243989"/>
    </source>
</evidence>